<proteinExistence type="predicted"/>
<dbReference type="InterPro" id="IPR058870">
    <property type="entry name" value="YuzC"/>
</dbReference>
<dbReference type="Proteomes" id="UP000681414">
    <property type="component" value="Unassembled WGS sequence"/>
</dbReference>
<reference evidence="1 2" key="1">
    <citation type="submission" date="2021-05" db="EMBL/GenBank/DDBJ databases">
        <title>Novel Bacillus species.</title>
        <authorList>
            <person name="Liu G."/>
        </authorList>
    </citation>
    <scope>NUCLEOTIDE SEQUENCE [LARGE SCALE GENOMIC DNA]</scope>
    <source>
        <strain evidence="2">FJAT-49780</strain>
    </source>
</reference>
<sequence length="129" mass="15052">MYTPNYYFNPYGYLCRRECALPHFPTYYCIRQMFQPISTKQFVQSTEKYRILLNEANKIINKIAATPKFSYNLMDAAQKSNKPKVDQLIKSTGITVKTINQFTPDGLIIELTNAQDEDDCCSLRLAFKW</sequence>
<dbReference type="EMBL" id="JAGYPG010000004">
    <property type="protein sequence ID" value="MBS4197383.1"/>
    <property type="molecule type" value="Genomic_DNA"/>
</dbReference>
<dbReference type="AlphaFoldDB" id="A0A942TI22"/>
<protein>
    <submittedName>
        <fullName evidence="1">Uncharacterized protein</fullName>
    </submittedName>
</protein>
<name>A0A942TI22_9BACI</name>
<organism evidence="1 2">
    <name type="scientific">Lederbergia citri</name>
    <dbReference type="NCBI Taxonomy" id="2833580"/>
    <lineage>
        <taxon>Bacteria</taxon>
        <taxon>Bacillati</taxon>
        <taxon>Bacillota</taxon>
        <taxon>Bacilli</taxon>
        <taxon>Bacillales</taxon>
        <taxon>Bacillaceae</taxon>
        <taxon>Lederbergia</taxon>
    </lineage>
</organism>
<accession>A0A942TI22</accession>
<dbReference type="RefSeq" id="WP_213126612.1">
    <property type="nucleotide sequence ID" value="NZ_JAGYPG010000004.1"/>
</dbReference>
<keyword evidence="2" id="KW-1185">Reference proteome</keyword>
<evidence type="ECO:0000313" key="1">
    <source>
        <dbReference type="EMBL" id="MBS4197383.1"/>
    </source>
</evidence>
<comment type="caution">
    <text evidence="1">The sequence shown here is derived from an EMBL/GenBank/DDBJ whole genome shotgun (WGS) entry which is preliminary data.</text>
</comment>
<dbReference type="Pfam" id="PF26344">
    <property type="entry name" value="YuzC"/>
    <property type="match status" value="1"/>
</dbReference>
<evidence type="ECO:0000313" key="2">
    <source>
        <dbReference type="Proteomes" id="UP000681414"/>
    </source>
</evidence>
<gene>
    <name evidence="1" type="ORF">KHA97_20270</name>
</gene>